<evidence type="ECO:0000259" key="4">
    <source>
        <dbReference type="Pfam" id="PF10342"/>
    </source>
</evidence>
<dbReference type="PANTHER" id="PTHR40633:SF1">
    <property type="entry name" value="GPI ANCHORED SERINE-THREONINE RICH PROTEIN (AFU_ORTHOLOGUE AFUA_1G03630)"/>
    <property type="match status" value="1"/>
</dbReference>
<dbReference type="PANTHER" id="PTHR40633">
    <property type="entry name" value="MATRIX PROTEIN, PUTATIVE (AFU_ORTHOLOGUE AFUA_8G05410)-RELATED"/>
    <property type="match status" value="1"/>
</dbReference>
<feature type="region of interest" description="Disordered" evidence="2">
    <location>
        <begin position="124"/>
        <end position="214"/>
    </location>
</feature>
<evidence type="ECO:0000256" key="3">
    <source>
        <dbReference type="SAM" id="SignalP"/>
    </source>
</evidence>
<feature type="compositionally biased region" description="Low complexity" evidence="2">
    <location>
        <begin position="205"/>
        <end position="214"/>
    </location>
</feature>
<sequence>MPSYKTLTSVLALVAAVAAQDPNFDSINTPIKGAQVPAGQPFTVTWTLLSATTPTGPITITLIGGASTTNLNPIAAIGHANNQDLQFVWNVDSSLGAQPVYGLNITLDADDSHFQYSQPFQIVGGSGSGSSSSGSASGSTSSTASGGSSSGSSSAVTSVTTTTSTPTTTTTVSSTSIESSTNATTTLTTSRPTGGNSTATHTGPTSSANKTTSAATTTATSGAGIQALPAFGALAVALVASAAMSWGL</sequence>
<dbReference type="EMBL" id="CAWUHC010000098">
    <property type="protein sequence ID" value="CAK7231885.1"/>
    <property type="molecule type" value="Genomic_DNA"/>
</dbReference>
<evidence type="ECO:0000256" key="1">
    <source>
        <dbReference type="ARBA" id="ARBA00022729"/>
    </source>
</evidence>
<feature type="signal peptide" evidence="3">
    <location>
        <begin position="1"/>
        <end position="19"/>
    </location>
</feature>
<protein>
    <recommendedName>
        <fullName evidence="4">Yeast cell wall synthesis Kre9/Knh1-like N-terminal domain-containing protein</fullName>
    </recommendedName>
</protein>
<feature type="domain" description="Yeast cell wall synthesis Kre9/Knh1-like N-terminal" evidence="4">
    <location>
        <begin position="29"/>
        <end position="122"/>
    </location>
</feature>
<gene>
    <name evidence="5" type="ORF">SBRCBS47491_008081</name>
</gene>
<feature type="chain" id="PRO_5046575351" description="Yeast cell wall synthesis Kre9/Knh1-like N-terminal domain-containing protein" evidence="3">
    <location>
        <begin position="20"/>
        <end position="248"/>
    </location>
</feature>
<keyword evidence="6" id="KW-1185">Reference proteome</keyword>
<dbReference type="InterPro" id="IPR018466">
    <property type="entry name" value="Kre9/Knh1-like_N"/>
</dbReference>
<dbReference type="Pfam" id="PF10342">
    <property type="entry name" value="Kre9_KNH"/>
    <property type="match status" value="1"/>
</dbReference>
<name>A0ABP0CJV1_9PEZI</name>
<evidence type="ECO:0000313" key="5">
    <source>
        <dbReference type="EMBL" id="CAK7231885.1"/>
    </source>
</evidence>
<evidence type="ECO:0000256" key="2">
    <source>
        <dbReference type="SAM" id="MobiDB-lite"/>
    </source>
</evidence>
<feature type="compositionally biased region" description="Polar residues" evidence="2">
    <location>
        <begin position="194"/>
        <end position="204"/>
    </location>
</feature>
<organism evidence="5 6">
    <name type="scientific">Sporothrix bragantina</name>
    <dbReference type="NCBI Taxonomy" id="671064"/>
    <lineage>
        <taxon>Eukaryota</taxon>
        <taxon>Fungi</taxon>
        <taxon>Dikarya</taxon>
        <taxon>Ascomycota</taxon>
        <taxon>Pezizomycotina</taxon>
        <taxon>Sordariomycetes</taxon>
        <taxon>Sordariomycetidae</taxon>
        <taxon>Ophiostomatales</taxon>
        <taxon>Ophiostomataceae</taxon>
        <taxon>Sporothrix</taxon>
    </lineage>
</organism>
<feature type="compositionally biased region" description="Low complexity" evidence="2">
    <location>
        <begin position="129"/>
        <end position="193"/>
    </location>
</feature>
<dbReference type="Proteomes" id="UP001642406">
    <property type="component" value="Unassembled WGS sequence"/>
</dbReference>
<keyword evidence="1 3" id="KW-0732">Signal</keyword>
<accession>A0ABP0CJV1</accession>
<dbReference type="InterPro" id="IPR052982">
    <property type="entry name" value="SRP1/TIP1-like"/>
</dbReference>
<proteinExistence type="predicted"/>
<comment type="caution">
    <text evidence="5">The sequence shown here is derived from an EMBL/GenBank/DDBJ whole genome shotgun (WGS) entry which is preliminary data.</text>
</comment>
<reference evidence="5 6" key="1">
    <citation type="submission" date="2024-01" db="EMBL/GenBank/DDBJ databases">
        <authorList>
            <person name="Allen C."/>
            <person name="Tagirdzhanova G."/>
        </authorList>
    </citation>
    <scope>NUCLEOTIDE SEQUENCE [LARGE SCALE GENOMIC DNA]</scope>
</reference>
<evidence type="ECO:0000313" key="6">
    <source>
        <dbReference type="Proteomes" id="UP001642406"/>
    </source>
</evidence>